<keyword evidence="3" id="KW-0645">Protease</keyword>
<dbReference type="CDD" id="cd07016">
    <property type="entry name" value="S14_ClpP_1"/>
    <property type="match status" value="1"/>
</dbReference>
<dbReference type="InterPro" id="IPR029045">
    <property type="entry name" value="ClpP/crotonase-like_dom_sf"/>
</dbReference>
<evidence type="ECO:0000256" key="3">
    <source>
        <dbReference type="ARBA" id="ARBA00022670"/>
    </source>
</evidence>
<evidence type="ECO:0000256" key="1">
    <source>
        <dbReference type="ARBA" id="ARBA00007039"/>
    </source>
</evidence>
<dbReference type="InterPro" id="IPR001907">
    <property type="entry name" value="ClpP"/>
</dbReference>
<reference evidence="8" key="1">
    <citation type="submission" date="2021-07" db="EMBL/GenBank/DDBJ databases">
        <title>Complete genome sequencing of a Clostridium isolate.</title>
        <authorList>
            <person name="Ueki A."/>
            <person name="Tonouchi A."/>
        </authorList>
    </citation>
    <scope>NUCLEOTIDE SEQUENCE [LARGE SCALE GENOMIC DNA]</scope>
    <source>
        <strain evidence="8">C5S11</strain>
    </source>
</reference>
<keyword evidence="8" id="KW-1185">Reference proteome</keyword>
<dbReference type="Proteomes" id="UP000824633">
    <property type="component" value="Chromosome"/>
</dbReference>
<evidence type="ECO:0000256" key="2">
    <source>
        <dbReference type="ARBA" id="ARBA00022490"/>
    </source>
</evidence>
<evidence type="ECO:0000313" key="7">
    <source>
        <dbReference type="EMBL" id="BCZ48435.1"/>
    </source>
</evidence>
<sequence>MKKVEVKGTIISQEDKWIYDWLEYPYTTSNDINKQLLDAKGEDVQVDINSNGGSVYVGSEIYTSLKSYSGNLTINIVGMAASAASVVAMAAKCLMSPTGQLMIHNASMGAQGDYRDMNKASEILQSVNKSIANAYKLKTGMSDEELKNIMDNETWLTAQEAKDLGLIDEIMFENTQQYNNSTPNFYNSLVTPSNKAIEELKKCGSVEAFKENIINNKVQNTVNSVIDNKENEEEGKIMDVNTLKNEHKDIYDQVVLEATNSERARIKGIEDLAIPGNEDIIDKAKFETGISAEAVAVEIIKAQKGKGTEFINQAKQDAIDAKLLEVNEVAAPGNDKSDDIKDKENADYMAKYMNGGVK</sequence>
<dbReference type="PANTHER" id="PTHR10381">
    <property type="entry name" value="ATP-DEPENDENT CLP PROTEASE PROTEOLYTIC SUBUNIT"/>
    <property type="match status" value="1"/>
</dbReference>
<evidence type="ECO:0000313" key="8">
    <source>
        <dbReference type="Proteomes" id="UP000824633"/>
    </source>
</evidence>
<evidence type="ECO:0000256" key="6">
    <source>
        <dbReference type="RuleBase" id="RU003567"/>
    </source>
</evidence>
<organism evidence="7 8">
    <name type="scientific">Clostridium gelidum</name>
    <dbReference type="NCBI Taxonomy" id="704125"/>
    <lineage>
        <taxon>Bacteria</taxon>
        <taxon>Bacillati</taxon>
        <taxon>Bacillota</taxon>
        <taxon>Clostridia</taxon>
        <taxon>Eubacteriales</taxon>
        <taxon>Clostridiaceae</taxon>
        <taxon>Clostridium</taxon>
    </lineage>
</organism>
<accession>A0ABN6J234</accession>
<protein>
    <recommendedName>
        <fullName evidence="6">ATP-dependent Clp protease proteolytic subunit</fullName>
    </recommendedName>
</protein>
<dbReference type="EMBL" id="AP024849">
    <property type="protein sequence ID" value="BCZ48435.1"/>
    <property type="molecule type" value="Genomic_DNA"/>
</dbReference>
<evidence type="ECO:0000256" key="4">
    <source>
        <dbReference type="ARBA" id="ARBA00022801"/>
    </source>
</evidence>
<gene>
    <name evidence="7" type="ORF">psyc5s11_45020</name>
</gene>
<dbReference type="RefSeq" id="WP_224034698.1">
    <property type="nucleotide sequence ID" value="NZ_AP024849.1"/>
</dbReference>
<dbReference type="SUPFAM" id="SSF52096">
    <property type="entry name" value="ClpP/crotonase"/>
    <property type="match status" value="1"/>
</dbReference>
<evidence type="ECO:0000256" key="5">
    <source>
        <dbReference type="ARBA" id="ARBA00022825"/>
    </source>
</evidence>
<dbReference type="PRINTS" id="PR00127">
    <property type="entry name" value="CLPPROTEASEP"/>
</dbReference>
<name>A0ABN6J234_9CLOT</name>
<dbReference type="PANTHER" id="PTHR10381:SF70">
    <property type="entry name" value="ATP-DEPENDENT CLP PROTEASE PROTEOLYTIC SUBUNIT"/>
    <property type="match status" value="1"/>
</dbReference>
<keyword evidence="5" id="KW-0720">Serine protease</keyword>
<dbReference type="Pfam" id="PF00574">
    <property type="entry name" value="CLP_protease"/>
    <property type="match status" value="1"/>
</dbReference>
<comment type="similarity">
    <text evidence="1 6">Belongs to the peptidase S14 family.</text>
</comment>
<keyword evidence="4" id="KW-0378">Hydrolase</keyword>
<dbReference type="NCBIfam" id="NF045542">
    <property type="entry name" value="Clp_rel_HeadMat"/>
    <property type="match status" value="1"/>
</dbReference>
<dbReference type="Gene3D" id="3.90.226.10">
    <property type="entry name" value="2-enoyl-CoA Hydratase, Chain A, domain 1"/>
    <property type="match status" value="1"/>
</dbReference>
<proteinExistence type="inferred from homology"/>
<dbReference type="InterPro" id="IPR023562">
    <property type="entry name" value="ClpP/TepA"/>
</dbReference>
<keyword evidence="2" id="KW-0963">Cytoplasm</keyword>